<keyword evidence="5" id="KW-1185">Reference proteome</keyword>
<keyword evidence="2" id="KW-0732">Signal</keyword>
<feature type="chain" id="PRO_5044765469" description="ABC1 atypical kinase-like domain-containing protein" evidence="2">
    <location>
        <begin position="23"/>
        <end position="949"/>
    </location>
</feature>
<accession>A0ABD3Q6D2</accession>
<comment type="similarity">
    <text evidence="1">Belongs to the protein kinase superfamily. ADCK protein kinase family.</text>
</comment>
<gene>
    <name evidence="4" type="ORF">ACHAWO_011473</name>
</gene>
<dbReference type="Pfam" id="PF03109">
    <property type="entry name" value="ABC1"/>
    <property type="match status" value="1"/>
</dbReference>
<protein>
    <recommendedName>
        <fullName evidence="3">ABC1 atypical kinase-like domain-containing protein</fullName>
    </recommendedName>
</protein>
<dbReference type="PANTHER" id="PTHR10566:SF118">
    <property type="entry name" value="PROTEIN KINASE DOMAIN-CONTAINING PROTEIN"/>
    <property type="match status" value="1"/>
</dbReference>
<evidence type="ECO:0000256" key="2">
    <source>
        <dbReference type="SAM" id="SignalP"/>
    </source>
</evidence>
<reference evidence="4 5" key="1">
    <citation type="submission" date="2024-10" db="EMBL/GenBank/DDBJ databases">
        <title>Updated reference genomes for cyclostephanoid diatoms.</title>
        <authorList>
            <person name="Roberts W.R."/>
            <person name="Alverson A.J."/>
        </authorList>
    </citation>
    <scope>NUCLEOTIDE SEQUENCE [LARGE SCALE GENOMIC DNA]</scope>
    <source>
        <strain evidence="4 5">AJA010-31</strain>
    </source>
</reference>
<dbReference type="EMBL" id="JALLPJ020000319">
    <property type="protein sequence ID" value="KAL3795434.1"/>
    <property type="molecule type" value="Genomic_DNA"/>
</dbReference>
<evidence type="ECO:0000313" key="4">
    <source>
        <dbReference type="EMBL" id="KAL3795434.1"/>
    </source>
</evidence>
<proteinExistence type="inferred from homology"/>
<evidence type="ECO:0000259" key="3">
    <source>
        <dbReference type="Pfam" id="PF03109"/>
    </source>
</evidence>
<dbReference type="InterPro" id="IPR011009">
    <property type="entry name" value="Kinase-like_dom_sf"/>
</dbReference>
<dbReference type="InterPro" id="IPR050154">
    <property type="entry name" value="UbiB_kinase"/>
</dbReference>
<dbReference type="InterPro" id="IPR004147">
    <property type="entry name" value="ABC1_dom"/>
</dbReference>
<organism evidence="4 5">
    <name type="scientific">Cyclotella atomus</name>
    <dbReference type="NCBI Taxonomy" id="382360"/>
    <lineage>
        <taxon>Eukaryota</taxon>
        <taxon>Sar</taxon>
        <taxon>Stramenopiles</taxon>
        <taxon>Ochrophyta</taxon>
        <taxon>Bacillariophyta</taxon>
        <taxon>Coscinodiscophyceae</taxon>
        <taxon>Thalassiosirophycidae</taxon>
        <taxon>Stephanodiscales</taxon>
        <taxon>Stephanodiscaceae</taxon>
        <taxon>Cyclotella</taxon>
    </lineage>
</organism>
<dbReference type="AlphaFoldDB" id="A0ABD3Q6D2"/>
<evidence type="ECO:0000313" key="5">
    <source>
        <dbReference type="Proteomes" id="UP001530400"/>
    </source>
</evidence>
<name>A0ABD3Q6D2_9STRA</name>
<dbReference type="PANTHER" id="PTHR10566">
    <property type="entry name" value="CHAPERONE-ACTIVITY OF BC1 COMPLEX CABC1 -RELATED"/>
    <property type="match status" value="1"/>
</dbReference>
<feature type="signal peptide" evidence="2">
    <location>
        <begin position="1"/>
        <end position="22"/>
    </location>
</feature>
<dbReference type="SUPFAM" id="SSF56112">
    <property type="entry name" value="Protein kinase-like (PK-like)"/>
    <property type="match status" value="1"/>
</dbReference>
<evidence type="ECO:0000256" key="1">
    <source>
        <dbReference type="ARBA" id="ARBA00009670"/>
    </source>
</evidence>
<dbReference type="CDD" id="cd05121">
    <property type="entry name" value="ABC1_ADCK3-like"/>
    <property type="match status" value="1"/>
</dbReference>
<feature type="domain" description="ABC1 atypical kinase-like" evidence="3">
    <location>
        <begin position="243"/>
        <end position="491"/>
    </location>
</feature>
<dbReference type="Gene3D" id="1.10.510.10">
    <property type="entry name" value="Transferase(Phosphotransferase) domain 1"/>
    <property type="match status" value="1"/>
</dbReference>
<comment type="caution">
    <text evidence="4">The sequence shown here is derived from an EMBL/GenBank/DDBJ whole genome shotgun (WGS) entry which is preliminary data.</text>
</comment>
<sequence>MMKFTSQALLVTVATCIATSNAFHTPARRANASFLRPTASSSTSLTALPEINADIIQTTLSSTVTQLQSQIAQLQSQLPSSISIPSANELQLFLQSIPAELSQLDNTMLTIAAILVTAPLSVISLINAPLKNDQSPYPPGTATYNPTIAAEFFGKRPLLVLQRILRLAFLTSRFNTGILFDWLILGKLLKDEEYTALKKNEPARAVEALSLCTQLGPTFIKLGQALSIRTDLIPEAYALQLRQLQDAVPPFPSDEAKEVLRREWGQDIETVLSEITNEPVASASIGQVYKGKLNDGKEVAVKIQRPGILAEIALDLHVLRVLTPIQTILQNAANGRKTVQEDIDAAISLVDEWGRGFVAETDYRLEAKNTIEFEQAMRKRGLDAVCAPGVVEGLTRDKVLVTEWVDGTRLDRDASPDVPRLCGVAINAYLTMLLDTGVLHCDPHPGNLLRTTDGKLCILDWGMTLAVPNDLQYALLEFIAHINTEDYDSIPQDFINLGFSPADVSLEKLQNSGITEGLSFAFRQLSQGGGPKKIQERVKAEFQERYGSDLSDLELQQAARAEMLQRALSQLEKEGVDVKGVTNVMEESDVEEKSRSERKFFSLPPYVLYVARAFSTLEGIGLSIDDNYAIVQECYPYLARRLFTDKSPRAKAALRAMLGLSSDAPIPVISSNSGLNAVKAGVSGATGVNMASSVRSISPKKLLEMTDNFASYTASATTVDRDGEGRSAAAKEFAKLILSEEGSTLQEILIDEVAKLGDATARSILRSALVESSLAKSLASTLRAPKAALERSEQLSALLPNELKKVIIDQPALIPQLIEELLHPTSEDELILSTAQELQEVLGSRFENNSLRSALAQNLSDGASIIPSAPEISPAIQRLVADTETRDFVLEQLPGVSTLGRKIGAGLLRRAAWRAMNSRVLPEDARQNLSEINNRLADAIDPSNKEVVP</sequence>
<dbReference type="Proteomes" id="UP001530400">
    <property type="component" value="Unassembled WGS sequence"/>
</dbReference>